<dbReference type="PROSITE" id="PS50005">
    <property type="entry name" value="TPR"/>
    <property type="match status" value="1"/>
</dbReference>
<keyword evidence="1" id="KW-0802">TPR repeat</keyword>
<evidence type="ECO:0008006" key="5">
    <source>
        <dbReference type="Google" id="ProtNLM"/>
    </source>
</evidence>
<feature type="signal peptide" evidence="2">
    <location>
        <begin position="1"/>
        <end position="21"/>
    </location>
</feature>
<dbReference type="Gene3D" id="1.25.40.10">
    <property type="entry name" value="Tetratricopeptide repeat domain"/>
    <property type="match status" value="1"/>
</dbReference>
<proteinExistence type="predicted"/>
<accession>A0ABV7Z5D4</accession>
<dbReference type="EMBL" id="JBHRZG010000006">
    <property type="protein sequence ID" value="MFC3832293.1"/>
    <property type="molecule type" value="Genomic_DNA"/>
</dbReference>
<comment type="caution">
    <text evidence="3">The sequence shown here is derived from an EMBL/GenBank/DDBJ whole genome shotgun (WGS) entry which is preliminary data.</text>
</comment>
<keyword evidence="4" id="KW-1185">Reference proteome</keyword>
<protein>
    <recommendedName>
        <fullName evidence="5">Tetratricopeptide repeat protein</fullName>
    </recommendedName>
</protein>
<feature type="chain" id="PRO_5047106456" description="Tetratricopeptide repeat protein" evidence="2">
    <location>
        <begin position="22"/>
        <end position="222"/>
    </location>
</feature>
<dbReference type="InterPro" id="IPR019734">
    <property type="entry name" value="TPR_rpt"/>
</dbReference>
<sequence length="222" mass="23023">MRVLLLLGALLTSTAAGVMPAATLLAAGQYAQAYDAAHAAGSDLAASDAALAEALYHAADPQVWLERAVTAGRAAIRTAPDDARAHLTLGTALCSQAARGGFTLGAYQLSRACRDEYERSLILNPGLTEARAALARWHSGAWVKAGVIGGGRPDTARTLAAHAQAQAPDSVRVLVQVGLVAVDLRDDAWARSTFRQALALSPDGAQERDLQAVARAALARLP</sequence>
<keyword evidence="2" id="KW-0732">Signal</keyword>
<dbReference type="Proteomes" id="UP001595803">
    <property type="component" value="Unassembled WGS sequence"/>
</dbReference>
<evidence type="ECO:0000313" key="3">
    <source>
        <dbReference type="EMBL" id="MFC3832293.1"/>
    </source>
</evidence>
<dbReference type="RefSeq" id="WP_322474280.1">
    <property type="nucleotide sequence ID" value="NZ_JBHRZG010000006.1"/>
</dbReference>
<evidence type="ECO:0000256" key="1">
    <source>
        <dbReference type="PROSITE-ProRule" id="PRU00339"/>
    </source>
</evidence>
<gene>
    <name evidence="3" type="ORF">ACFOSB_05440</name>
</gene>
<organism evidence="3 4">
    <name type="scientific">Deinococcus rufus</name>
    <dbReference type="NCBI Taxonomy" id="2136097"/>
    <lineage>
        <taxon>Bacteria</taxon>
        <taxon>Thermotogati</taxon>
        <taxon>Deinococcota</taxon>
        <taxon>Deinococci</taxon>
        <taxon>Deinococcales</taxon>
        <taxon>Deinococcaceae</taxon>
        <taxon>Deinococcus</taxon>
    </lineage>
</organism>
<evidence type="ECO:0000313" key="4">
    <source>
        <dbReference type="Proteomes" id="UP001595803"/>
    </source>
</evidence>
<dbReference type="SUPFAM" id="SSF48452">
    <property type="entry name" value="TPR-like"/>
    <property type="match status" value="1"/>
</dbReference>
<feature type="repeat" description="TPR" evidence="1">
    <location>
        <begin position="171"/>
        <end position="204"/>
    </location>
</feature>
<name>A0ABV7Z5D4_9DEIO</name>
<reference evidence="4" key="1">
    <citation type="journal article" date="2019" name="Int. J. Syst. Evol. Microbiol.">
        <title>The Global Catalogue of Microorganisms (GCM) 10K type strain sequencing project: providing services to taxonomists for standard genome sequencing and annotation.</title>
        <authorList>
            <consortium name="The Broad Institute Genomics Platform"/>
            <consortium name="The Broad Institute Genome Sequencing Center for Infectious Disease"/>
            <person name="Wu L."/>
            <person name="Ma J."/>
        </authorList>
    </citation>
    <scope>NUCLEOTIDE SEQUENCE [LARGE SCALE GENOMIC DNA]</scope>
    <source>
        <strain evidence="4">CCTCC AB 2017081</strain>
    </source>
</reference>
<evidence type="ECO:0000256" key="2">
    <source>
        <dbReference type="SAM" id="SignalP"/>
    </source>
</evidence>
<dbReference type="InterPro" id="IPR011990">
    <property type="entry name" value="TPR-like_helical_dom_sf"/>
</dbReference>